<evidence type="ECO:0000313" key="2">
    <source>
        <dbReference type="EMBL" id="MCU4972639.1"/>
    </source>
</evidence>
<gene>
    <name evidence="2" type="ORF">OB955_07790</name>
    <name evidence="1" type="ORF">OB960_04785</name>
</gene>
<evidence type="ECO:0000313" key="4">
    <source>
        <dbReference type="Proteomes" id="UP001321018"/>
    </source>
</evidence>
<proteinExistence type="predicted"/>
<dbReference type="RefSeq" id="WP_338002556.1">
    <property type="nucleotide sequence ID" value="NZ_JAOPKA010000002.1"/>
</dbReference>
<name>A0AAP2YWQ7_9EURY</name>
<accession>A0AAP2YWQ7</accession>
<sequence length="87" mass="9660">MSTSTAFQTAVRAGVTHDRRLEAIETLVEREKTRNLATIVRTGGLRGEYRRRALEGLADCHATDHLEALADDTTVEPSLRRRAADLV</sequence>
<reference evidence="1 3" key="1">
    <citation type="submission" date="2022-09" db="EMBL/GenBank/DDBJ databases">
        <title>Enrichment on poylsaccharides allowed isolation of novel metabolic and taxonomic groups of Haloarchaea.</title>
        <authorList>
            <person name="Sorokin D.Y."/>
            <person name="Elcheninov A.G."/>
            <person name="Khizhniak T.V."/>
            <person name="Kolganova T.V."/>
            <person name="Kublanov I.V."/>
        </authorList>
    </citation>
    <scope>NUCLEOTIDE SEQUENCE</scope>
    <source>
        <strain evidence="2 3">AArc-m2/3/4</strain>
        <strain evidence="1">AArc-xg1-1</strain>
    </source>
</reference>
<organism evidence="1 4">
    <name type="scientific">Natronoglomus mannanivorans</name>
    <dbReference type="NCBI Taxonomy" id="2979990"/>
    <lineage>
        <taxon>Archaea</taxon>
        <taxon>Methanobacteriati</taxon>
        <taxon>Methanobacteriota</taxon>
        <taxon>Stenosarchaea group</taxon>
        <taxon>Halobacteria</taxon>
        <taxon>Halobacteriales</taxon>
        <taxon>Natrialbaceae</taxon>
        <taxon>Natronoglomus</taxon>
    </lineage>
</organism>
<dbReference type="EMBL" id="JAOPKB010000003">
    <property type="protein sequence ID" value="MCU4972639.1"/>
    <property type="molecule type" value="Genomic_DNA"/>
</dbReference>
<comment type="caution">
    <text evidence="1">The sequence shown here is derived from an EMBL/GenBank/DDBJ whole genome shotgun (WGS) entry which is preliminary data.</text>
</comment>
<evidence type="ECO:0000313" key="3">
    <source>
        <dbReference type="Proteomes" id="UP001320972"/>
    </source>
</evidence>
<dbReference type="EMBL" id="JAOPKA010000002">
    <property type="protein sequence ID" value="MCU4740715.1"/>
    <property type="molecule type" value="Genomic_DNA"/>
</dbReference>
<dbReference type="Proteomes" id="UP001321018">
    <property type="component" value="Unassembled WGS sequence"/>
</dbReference>
<dbReference type="AlphaFoldDB" id="A0AAP2YWQ7"/>
<keyword evidence="3" id="KW-1185">Reference proteome</keyword>
<evidence type="ECO:0000313" key="1">
    <source>
        <dbReference type="EMBL" id="MCU4740715.1"/>
    </source>
</evidence>
<dbReference type="Proteomes" id="UP001320972">
    <property type="component" value="Unassembled WGS sequence"/>
</dbReference>
<protein>
    <submittedName>
        <fullName evidence="1">Uncharacterized protein</fullName>
    </submittedName>
</protein>